<dbReference type="GO" id="GO:0044611">
    <property type="term" value="C:nuclear pore inner ring"/>
    <property type="evidence" value="ECO:0007669"/>
    <property type="project" value="TreeGrafter"/>
</dbReference>
<gene>
    <name evidence="5" type="ORF">BDFB_005317</name>
</gene>
<dbReference type="PANTHER" id="PTHR31344">
    <property type="entry name" value="NUCLEAR PORE COMPLEX PROTEIN NUP205"/>
    <property type="match status" value="1"/>
</dbReference>
<proteinExistence type="inferred from homology"/>
<keyword evidence="4" id="KW-0539">Nucleus</keyword>
<accession>A0A482W5B0</accession>
<protein>
    <submittedName>
        <fullName evidence="5">Nuclear pore complex protein Nup205</fullName>
    </submittedName>
</protein>
<evidence type="ECO:0000313" key="6">
    <source>
        <dbReference type="Proteomes" id="UP000292052"/>
    </source>
</evidence>
<evidence type="ECO:0000256" key="2">
    <source>
        <dbReference type="ARBA" id="ARBA00005892"/>
    </source>
</evidence>
<evidence type="ECO:0000256" key="1">
    <source>
        <dbReference type="ARBA" id="ARBA00004123"/>
    </source>
</evidence>
<reference evidence="5 6" key="1">
    <citation type="submission" date="2017-03" db="EMBL/GenBank/DDBJ databases">
        <title>Genome of the blue death feigning beetle - Asbolus verrucosus.</title>
        <authorList>
            <person name="Rider S.D."/>
        </authorList>
    </citation>
    <scope>NUCLEOTIDE SEQUENCE [LARGE SCALE GENOMIC DNA]</scope>
    <source>
        <strain evidence="5">Butters</strain>
        <tissue evidence="5">Head and leg muscle</tissue>
    </source>
</reference>
<evidence type="ECO:0000256" key="4">
    <source>
        <dbReference type="ARBA" id="ARBA00023242"/>
    </source>
</evidence>
<dbReference type="Pfam" id="PF11894">
    <property type="entry name" value="Nup192"/>
    <property type="match status" value="1"/>
</dbReference>
<name>A0A482W5B0_ASBVE</name>
<dbReference type="PANTHER" id="PTHR31344:SF0">
    <property type="entry name" value="NUCLEAR PORE COMPLEX PROTEIN NUP205"/>
    <property type="match status" value="1"/>
</dbReference>
<dbReference type="InterPro" id="IPR021827">
    <property type="entry name" value="Nup186/Nup192/Nup205"/>
</dbReference>
<dbReference type="EMBL" id="QDEB01027051">
    <property type="protein sequence ID" value="RZC40322.1"/>
    <property type="molecule type" value="Genomic_DNA"/>
</dbReference>
<evidence type="ECO:0000313" key="5">
    <source>
        <dbReference type="EMBL" id="RZC40322.1"/>
    </source>
</evidence>
<dbReference type="GO" id="GO:0017056">
    <property type="term" value="F:structural constituent of nuclear pore"/>
    <property type="evidence" value="ECO:0007669"/>
    <property type="project" value="TreeGrafter"/>
</dbReference>
<organism evidence="5 6">
    <name type="scientific">Asbolus verrucosus</name>
    <name type="common">Desert ironclad beetle</name>
    <dbReference type="NCBI Taxonomy" id="1661398"/>
    <lineage>
        <taxon>Eukaryota</taxon>
        <taxon>Metazoa</taxon>
        <taxon>Ecdysozoa</taxon>
        <taxon>Arthropoda</taxon>
        <taxon>Hexapoda</taxon>
        <taxon>Insecta</taxon>
        <taxon>Pterygota</taxon>
        <taxon>Neoptera</taxon>
        <taxon>Endopterygota</taxon>
        <taxon>Coleoptera</taxon>
        <taxon>Polyphaga</taxon>
        <taxon>Cucujiformia</taxon>
        <taxon>Tenebrionidae</taxon>
        <taxon>Pimeliinae</taxon>
        <taxon>Asbolus</taxon>
    </lineage>
</organism>
<dbReference type="Proteomes" id="UP000292052">
    <property type="component" value="Unassembled WGS sequence"/>
</dbReference>
<comment type="subcellular location">
    <subcellularLocation>
        <location evidence="1">Nucleus</location>
    </subcellularLocation>
</comment>
<comment type="caution">
    <text evidence="5">The sequence shown here is derived from an EMBL/GenBank/DDBJ whole genome shotgun (WGS) entry which is preliminary data.</text>
</comment>
<sequence length="1898" mass="216856">MEEALNKSEDLWSSYKGLKKIIWKCLSEESGEACAPEFESILRKHKQNFFSLLQNQPKNAKSREELKKGMVDGIVIKGLGHQILSKELYQEAIILSDMYDMNEFVALDLLCTAQIQISYYPGLPRGLVAILLYYDGRKSLVSSLRYLVQARTGVQWSLNVKPDIEKFVTAYTDQLMEGGLFNRIFELLRTLDLTKEIEKLQENLALGGPRHRRQVIDLFQDIRLILADIVFTWAAQSGLPKVPTLALINYLRQAEIEEEASGKLDNVNLYLQMALLSALDLSVLHSREDGEEAVQNLPILSDPEYINSVVNELLPSKPKWKCEGLQATSTFGLAVCIASLRLIPQNQQFQDAINKEETFIDAAIEMNVFEFMHNIILENDLLYKETFLFKRMHHLITDFIVKELRIKADEIARTVQIYSREGLDAPPNLPRYFEYLLLTIAKFYSKDVLGDMLPPTLFVPYLTMLSSLSSCPQAARHCFNMLKQVGPQLTATLSWDHFFSSFAQYYNNLRQELPPVTDTIYRNTYLRGVSPQELEGLHAVLLLMRTIADHDEFSRLALCEHPRWAPLSILLGLVGCSVPIPLKSDLLLTLASLSKSSENAAQMWDNLETSQILVTIPTTSSYAPRGIQTELDEIESRMEEYPLTKALLKLLDVLTDFGIPRTLGAGPRSPGFDPYLSFIINSVFLKFHTRSYRNSSEKWEIADLCLKLFEKFLNQYDPQITDFPKKNISNEFNSPPGYHLMIQMNNKSELLSVILDIINEGNRLFDAYVAFSSQHVLEECTLRCLNIIHYVLALQSKFINVLTASSASVLLTSLTKLLLTINRRSGKPDHCVNIAKYISYQPFLLKHSYVVVKILTHVTSTPLLHNEFNNIFLSSDAKDEIKHGFVLNLDSDIDEEDVELTIKTKMEILKLLRQCLPYTAPNFSHFLLGFNIKKDISKTEFQYSGVLDFPRSCLHSIISLMEAEVTRESIATSPLLESTYEVIFLLSCNSKTYGPVLRFMRLNKKFFTYHLNLCFKRINEGLHVMNQISWLMKILAVELKICGQSKQVSYLKPLMNFLVSLPQIENNTNQDPFSAAYKEDIRESNYMFLEKIGNNFMVNLIPYFEFKANNVQTPEWQFFDGKVLNALLDHCIQEGGNKLIDLKKLHQRLYDEVKLLQSTAVMGQIQAVTQEIPKVLKYALELNKNKEKYASVVEFVDAWRQVVEVIMVFIPHEILSVKESQLVSVCFVLNLLKRVTKIELLPEVGQLLSGAVLLVFENLRKCHSYEKKQQSVSADGDTSTSMLQMHLGSLKEILENLIEWIMVSNVTDEKLRINLYAGLVTLLELASLEKPSDNARISNSTYVSRLDNSRVSIENHLQNLKMSTDILSKFGERLVEVMCQDCIGGYEVSKMLALSSFSVLVTLSGNVNWIVYMSGRGYLKFIVQSILDSNNDLERLLEPGQTSIKPLYVYMSKVLFLGRLAGTRVGAELLLEQKAFSCFGNMKVFSYHPEISKSWRPEDVLESFIPPPEELYLQMWLPALEICNAVLTTLGTDNQSAVIQIMYFVLNHLDVVESILRSGSPSLSRLFLKELSLLTSIIARTANNNLVNVLENPEIVHDQRAHLFRMQKLTLALLPKFILSDEIVRELKNKPVEHVHTFQTSERLLHVMQVISNLLCYSRNVVANHDVGHGGVGVIFQPTLKDPSLHTVDLKNNSNFNEQAPSLGVIVQQLISTVNYHHQEKFTFELLDRKIKEIPVMDSIDIEEFVDESLNLQDVNMKREHVYDLLSNRLEKKRKEMQYCYFIIENAIYLIWVHLDYYMLKAIPKVKNFASLTLNSSLTTNTTLASASEATWNVSTDDISNLKHGLVSIFNDSFTKQLLETIQDQSDLDKGFVETMLRKIIRLIQHQKIKNFYPKKIL</sequence>
<keyword evidence="3" id="KW-0813">Transport</keyword>
<evidence type="ECO:0000256" key="3">
    <source>
        <dbReference type="ARBA" id="ARBA00022448"/>
    </source>
</evidence>
<keyword evidence="6" id="KW-1185">Reference proteome</keyword>
<dbReference type="OrthoDB" id="2019644at2759"/>
<comment type="similarity">
    <text evidence="2">Belongs to the NUP186/NUP192/NUP205 family.</text>
</comment>
<dbReference type="GO" id="GO:0006999">
    <property type="term" value="P:nuclear pore organization"/>
    <property type="evidence" value="ECO:0007669"/>
    <property type="project" value="TreeGrafter"/>
</dbReference>
<dbReference type="STRING" id="1661398.A0A482W5B0"/>